<proteinExistence type="predicted"/>
<dbReference type="AlphaFoldDB" id="A0AB74D604"/>
<gene>
    <name evidence="1" type="ORF">DF015_27015</name>
</gene>
<dbReference type="Gene3D" id="3.40.109.10">
    <property type="entry name" value="NADH Oxidase"/>
    <property type="match status" value="1"/>
</dbReference>
<evidence type="ECO:0008006" key="3">
    <source>
        <dbReference type="Google" id="ProtNLM"/>
    </source>
</evidence>
<dbReference type="Proteomes" id="UP000273734">
    <property type="component" value="Unassembled WGS sequence"/>
</dbReference>
<evidence type="ECO:0000313" key="1">
    <source>
        <dbReference type="EMBL" id="RQP72264.1"/>
    </source>
</evidence>
<reference evidence="1 2" key="1">
    <citation type="submission" date="2018-08" db="EMBL/GenBank/DDBJ databases">
        <title>Comparative analysis of Burkholderia isolates from Puerto Rico.</title>
        <authorList>
            <person name="Hall C."/>
            <person name="Sahl J."/>
            <person name="Wagner D."/>
        </authorList>
    </citation>
    <scope>NUCLEOTIDE SEQUENCE [LARGE SCALE GENOMIC DNA]</scope>
    <source>
        <strain evidence="1 2">Bp8964</strain>
    </source>
</reference>
<dbReference type="EMBL" id="QTNY01000022">
    <property type="protein sequence ID" value="RQP72264.1"/>
    <property type="molecule type" value="Genomic_DNA"/>
</dbReference>
<dbReference type="SUPFAM" id="SSF55469">
    <property type="entry name" value="FMN-dependent nitroreductase-like"/>
    <property type="match status" value="1"/>
</dbReference>
<sequence>MEIPMNDHERSAISFEIVLHDLYDQLFDAGEHFERQLAYRSTVLPDGGHLSPRLEEVIRKRRSTRRRSGVTMTPAEICSMLMTALGVTSHADRHGYAVPAAGAIRELRYFVCVRSVPLPQLFEFVPEAGHMAELDGILFEDIAIEDWERDSIFNLIFCYQAAAKRSYSNNLLHLAFEAGCASQNIGLLSAAIDVHHCVSGILNVRAFRSMFGSAFVPLHMISIM</sequence>
<dbReference type="InterPro" id="IPR000415">
    <property type="entry name" value="Nitroreductase-like"/>
</dbReference>
<protein>
    <recommendedName>
        <fullName evidence="3">Nitroreductase domain-containing protein</fullName>
    </recommendedName>
</protein>
<name>A0AB74D604_9BURK</name>
<comment type="caution">
    <text evidence="1">The sequence shown here is derived from an EMBL/GenBank/DDBJ whole genome shotgun (WGS) entry which is preliminary data.</text>
</comment>
<organism evidence="1 2">
    <name type="scientific">Burkholderia ubonensis</name>
    <dbReference type="NCBI Taxonomy" id="101571"/>
    <lineage>
        <taxon>Bacteria</taxon>
        <taxon>Pseudomonadati</taxon>
        <taxon>Pseudomonadota</taxon>
        <taxon>Betaproteobacteria</taxon>
        <taxon>Burkholderiales</taxon>
        <taxon>Burkholderiaceae</taxon>
        <taxon>Burkholderia</taxon>
        <taxon>Burkholderia cepacia complex</taxon>
    </lineage>
</organism>
<dbReference type="GO" id="GO:0016491">
    <property type="term" value="F:oxidoreductase activity"/>
    <property type="evidence" value="ECO:0007669"/>
    <property type="project" value="InterPro"/>
</dbReference>
<accession>A0AB74D604</accession>
<evidence type="ECO:0000313" key="2">
    <source>
        <dbReference type="Proteomes" id="UP000273734"/>
    </source>
</evidence>